<dbReference type="Gene3D" id="1.20.5.1150">
    <property type="entry name" value="Ribosomal protein S8"/>
    <property type="match status" value="1"/>
</dbReference>
<evidence type="ECO:0000256" key="1">
    <source>
        <dbReference type="ARBA" id="ARBA00006640"/>
    </source>
</evidence>
<name>A0A381QVF5_9ZZZZ</name>
<dbReference type="GO" id="GO:1990904">
    <property type="term" value="C:ribonucleoprotein complex"/>
    <property type="evidence" value="ECO:0007669"/>
    <property type="project" value="UniProtKB-KW"/>
</dbReference>
<evidence type="ECO:0008006" key="5">
    <source>
        <dbReference type="Google" id="ProtNLM"/>
    </source>
</evidence>
<dbReference type="InterPro" id="IPR001911">
    <property type="entry name" value="Ribosomal_bS21"/>
</dbReference>
<dbReference type="GO" id="GO:0006412">
    <property type="term" value="P:translation"/>
    <property type="evidence" value="ECO:0007669"/>
    <property type="project" value="InterPro"/>
</dbReference>
<evidence type="ECO:0000256" key="3">
    <source>
        <dbReference type="ARBA" id="ARBA00023274"/>
    </source>
</evidence>
<keyword evidence="3" id="KW-0687">Ribonucleoprotein</keyword>
<dbReference type="InterPro" id="IPR038380">
    <property type="entry name" value="Ribosomal_bS21_sf"/>
</dbReference>
<dbReference type="Pfam" id="PF01165">
    <property type="entry name" value="Ribosomal_S21"/>
    <property type="match status" value="1"/>
</dbReference>
<evidence type="ECO:0000313" key="4">
    <source>
        <dbReference type="EMBL" id="SUZ81523.1"/>
    </source>
</evidence>
<sequence length="63" mass="7703">MIRVNIKDKEDINRALKRFKKKFEKAQVIKDYRNNAFFTKKSVKIREEKLKASYIQRLQSKEL</sequence>
<proteinExistence type="inferred from homology"/>
<evidence type="ECO:0000256" key="2">
    <source>
        <dbReference type="ARBA" id="ARBA00022980"/>
    </source>
</evidence>
<comment type="similarity">
    <text evidence="1">Belongs to the bacterial ribosomal protein bS21 family.</text>
</comment>
<dbReference type="GO" id="GO:0003735">
    <property type="term" value="F:structural constituent of ribosome"/>
    <property type="evidence" value="ECO:0007669"/>
    <property type="project" value="InterPro"/>
</dbReference>
<keyword evidence="2" id="KW-0689">Ribosomal protein</keyword>
<dbReference type="HAMAP" id="MF_00358">
    <property type="entry name" value="Ribosomal_bS21"/>
    <property type="match status" value="1"/>
</dbReference>
<reference evidence="4" key="1">
    <citation type="submission" date="2018-05" db="EMBL/GenBank/DDBJ databases">
        <authorList>
            <person name="Lanie J.A."/>
            <person name="Ng W.-L."/>
            <person name="Kazmierczak K.M."/>
            <person name="Andrzejewski T.M."/>
            <person name="Davidsen T.M."/>
            <person name="Wayne K.J."/>
            <person name="Tettelin H."/>
            <person name="Glass J.I."/>
            <person name="Rusch D."/>
            <person name="Podicherti R."/>
            <person name="Tsui H.-C.T."/>
            <person name="Winkler M.E."/>
        </authorList>
    </citation>
    <scope>NUCLEOTIDE SEQUENCE</scope>
</reference>
<dbReference type="GO" id="GO:0005840">
    <property type="term" value="C:ribosome"/>
    <property type="evidence" value="ECO:0007669"/>
    <property type="project" value="UniProtKB-KW"/>
</dbReference>
<gene>
    <name evidence="4" type="ORF">METZ01_LOCUS34377</name>
</gene>
<dbReference type="AlphaFoldDB" id="A0A381QVF5"/>
<protein>
    <recommendedName>
        <fullName evidence="5">30S ribosomal protein S21</fullName>
    </recommendedName>
</protein>
<organism evidence="4">
    <name type="scientific">marine metagenome</name>
    <dbReference type="NCBI Taxonomy" id="408172"/>
    <lineage>
        <taxon>unclassified sequences</taxon>
        <taxon>metagenomes</taxon>
        <taxon>ecological metagenomes</taxon>
    </lineage>
</organism>
<dbReference type="EMBL" id="UINC01001471">
    <property type="protein sequence ID" value="SUZ81523.1"/>
    <property type="molecule type" value="Genomic_DNA"/>
</dbReference>
<accession>A0A381QVF5</accession>
<dbReference type="NCBIfam" id="TIGR00030">
    <property type="entry name" value="S21p"/>
    <property type="match status" value="1"/>
</dbReference>